<dbReference type="SUPFAM" id="SSF52540">
    <property type="entry name" value="P-loop containing nucleoside triphosphate hydrolases"/>
    <property type="match status" value="1"/>
</dbReference>
<reference evidence="3 4" key="1">
    <citation type="submission" date="2020-06" db="EMBL/GenBank/DDBJ databases">
        <title>Dysbiosis in marine aquaculture revealed through microbiome analysis: reverse ecology for environmental sustainability.</title>
        <authorList>
            <person name="Haro-Moreno J.M."/>
            <person name="Coutinho F.H."/>
            <person name="Zaragoza-Solas A."/>
            <person name="Picazo A."/>
            <person name="Almagro-Moreno S."/>
            <person name="Lopez-Perez M."/>
        </authorList>
    </citation>
    <scope>NUCLEOTIDE SEQUENCE [LARGE SCALE GENOMIC DNA]</scope>
    <source>
        <strain evidence="3">MCMED-G41</strain>
    </source>
</reference>
<dbReference type="GO" id="GO:0016887">
    <property type="term" value="F:ATP hydrolysis activity"/>
    <property type="evidence" value="ECO:0007669"/>
    <property type="project" value="InterPro"/>
</dbReference>
<dbReference type="GO" id="GO:0005737">
    <property type="term" value="C:cytoplasm"/>
    <property type="evidence" value="ECO:0007669"/>
    <property type="project" value="TreeGrafter"/>
</dbReference>
<comment type="caution">
    <text evidence="3">The sequence shown here is derived from an EMBL/GenBank/DDBJ whole genome shotgun (WGS) entry which is preliminary data.</text>
</comment>
<sequence length="352" mass="41055">MKDIKVVIEKLSVQGINLDIEQMIFLEEFIKHESLYKPKTFFSRSQSIGNIYLWGPVGRGKTMLLQAIQDCYFSNSVQFHFIEFMQLVHNKLADFSGISDPLIKVVKHLSNDNKIIFIDEFQIEDIADAMIIGTLIDALSKKGIRLLISSNSHPDNLYKDGLQRAKFLQTIDFINKNFFVHHLSGIEDYRLREIAEFDSSAKDKNGDESVKSFLLRTFSKDISNQTEFFINTRKFDCLGCSKNVLWISFDTFFSSPCGSKDFIEIAKTFEWVFINNFHICSDDHIDKIRRFISFIDIAYQEKQKLKLFYDPNLINNLYSGVQLENLWIRTESRLHQIAATKYLQNLEQKQTK</sequence>
<evidence type="ECO:0000313" key="3">
    <source>
        <dbReference type="EMBL" id="MBA4692592.1"/>
    </source>
</evidence>
<dbReference type="InterPro" id="IPR005654">
    <property type="entry name" value="ATPase_AFG1-like"/>
</dbReference>
<protein>
    <submittedName>
        <fullName evidence="3">Cell division protein ZapE</fullName>
    </submittedName>
</protein>
<keyword evidence="1" id="KW-0547">Nucleotide-binding</keyword>
<evidence type="ECO:0000313" key="4">
    <source>
        <dbReference type="Proteomes" id="UP000551848"/>
    </source>
</evidence>
<evidence type="ECO:0000256" key="2">
    <source>
        <dbReference type="ARBA" id="ARBA00022840"/>
    </source>
</evidence>
<organism evidence="3 4">
    <name type="scientific">SAR86 cluster bacterium</name>
    <dbReference type="NCBI Taxonomy" id="2030880"/>
    <lineage>
        <taxon>Bacteria</taxon>
        <taxon>Pseudomonadati</taxon>
        <taxon>Pseudomonadota</taxon>
        <taxon>Gammaproteobacteria</taxon>
        <taxon>SAR86 cluster</taxon>
    </lineage>
</organism>
<dbReference type="PANTHER" id="PTHR12169">
    <property type="entry name" value="ATPASE N2B"/>
    <property type="match status" value="1"/>
</dbReference>
<dbReference type="Pfam" id="PF03969">
    <property type="entry name" value="AFG1_ATPase"/>
    <property type="match status" value="1"/>
</dbReference>
<accession>A0A838Y6A9</accession>
<dbReference type="PANTHER" id="PTHR12169:SF6">
    <property type="entry name" value="AFG1-LIKE ATPASE"/>
    <property type="match status" value="1"/>
</dbReference>
<keyword evidence="3" id="KW-0131">Cell cycle</keyword>
<dbReference type="GO" id="GO:0051301">
    <property type="term" value="P:cell division"/>
    <property type="evidence" value="ECO:0007669"/>
    <property type="project" value="UniProtKB-KW"/>
</dbReference>
<gene>
    <name evidence="3" type="primary">zapE</name>
    <name evidence="3" type="ORF">H2072_02460</name>
</gene>
<dbReference type="GO" id="GO:0032153">
    <property type="term" value="C:cell division site"/>
    <property type="evidence" value="ECO:0007669"/>
    <property type="project" value="TreeGrafter"/>
</dbReference>
<keyword evidence="2" id="KW-0067">ATP-binding</keyword>
<name>A0A838Y6A9_9GAMM</name>
<dbReference type="NCBIfam" id="NF040713">
    <property type="entry name" value="ZapE"/>
    <property type="match status" value="1"/>
</dbReference>
<dbReference type="Gene3D" id="3.40.50.300">
    <property type="entry name" value="P-loop containing nucleotide triphosphate hydrolases"/>
    <property type="match status" value="1"/>
</dbReference>
<keyword evidence="3" id="KW-0132">Cell division</keyword>
<proteinExistence type="predicted"/>
<dbReference type="GO" id="GO:0005524">
    <property type="term" value="F:ATP binding"/>
    <property type="evidence" value="ECO:0007669"/>
    <property type="project" value="UniProtKB-KW"/>
</dbReference>
<dbReference type="Proteomes" id="UP000551848">
    <property type="component" value="Unassembled WGS sequence"/>
</dbReference>
<dbReference type="InterPro" id="IPR027417">
    <property type="entry name" value="P-loop_NTPase"/>
</dbReference>
<evidence type="ECO:0000256" key="1">
    <source>
        <dbReference type="ARBA" id="ARBA00022741"/>
    </source>
</evidence>
<dbReference type="EMBL" id="JACETL010000022">
    <property type="protein sequence ID" value="MBA4692592.1"/>
    <property type="molecule type" value="Genomic_DNA"/>
</dbReference>
<dbReference type="AlphaFoldDB" id="A0A838Y6A9"/>